<dbReference type="PANTHER" id="PTHR30146:SF109">
    <property type="entry name" value="HTH-TYPE TRANSCRIPTIONAL REGULATOR GALS"/>
    <property type="match status" value="1"/>
</dbReference>
<sequence length="326" mass="36667">MTVRKQDIAEYLGVSRATVSLALNNTPGSTISQETRSKILRAAKELGYKDLNATPKIGFLLYNRTTDDPRYVPDLSTTEKAVRDVNYNFMFMAVSSLTEELYNLQQFLSAKELKGVIVTGDIDEAITKVIVEADIPYVFFGGNARDNLHIVLPDHRKGGYEAAKHLIGLGHREIALLCGILDLDVHRCFLEGYQQALEENGIPFNKELVQVSNQEDGYEMCGRMHFLNINYSAAICSNTIIQFGALQRLREMRVSVPQDKSLIGYGYTQLMQASIPQLSTVYLDFSEKSRMVRRLLAVINDPARPKEILYLDDMRLFEGGTCALHV</sequence>
<comment type="caution">
    <text evidence="5">The sequence shown here is derived from an EMBL/GenBank/DDBJ whole genome shotgun (WGS) entry which is preliminary data.</text>
</comment>
<keyword evidence="3" id="KW-0804">Transcription</keyword>
<evidence type="ECO:0000313" key="6">
    <source>
        <dbReference type="Proteomes" id="UP001519287"/>
    </source>
</evidence>
<dbReference type="RefSeq" id="WP_209968564.1">
    <property type="nucleotide sequence ID" value="NZ_JAGGLB010000001.1"/>
</dbReference>
<evidence type="ECO:0000256" key="3">
    <source>
        <dbReference type="ARBA" id="ARBA00023163"/>
    </source>
</evidence>
<feature type="domain" description="HTH lacI-type" evidence="4">
    <location>
        <begin position="1"/>
        <end position="49"/>
    </location>
</feature>
<dbReference type="PROSITE" id="PS50932">
    <property type="entry name" value="HTH_LACI_2"/>
    <property type="match status" value="1"/>
</dbReference>
<dbReference type="InterPro" id="IPR010982">
    <property type="entry name" value="Lambda_DNA-bd_dom_sf"/>
</dbReference>
<dbReference type="Gene3D" id="1.10.260.40">
    <property type="entry name" value="lambda repressor-like DNA-binding domains"/>
    <property type="match status" value="1"/>
</dbReference>
<proteinExistence type="predicted"/>
<dbReference type="SUPFAM" id="SSF53822">
    <property type="entry name" value="Periplasmic binding protein-like I"/>
    <property type="match status" value="1"/>
</dbReference>
<dbReference type="InterPro" id="IPR000843">
    <property type="entry name" value="HTH_LacI"/>
</dbReference>
<keyword evidence="6" id="KW-1185">Reference proteome</keyword>
<organism evidence="5 6">
    <name type="scientific">Paenibacillus eucommiae</name>
    <dbReference type="NCBI Taxonomy" id="1355755"/>
    <lineage>
        <taxon>Bacteria</taxon>
        <taxon>Bacillati</taxon>
        <taxon>Bacillota</taxon>
        <taxon>Bacilli</taxon>
        <taxon>Bacillales</taxon>
        <taxon>Paenibacillaceae</taxon>
        <taxon>Paenibacillus</taxon>
    </lineage>
</organism>
<dbReference type="SUPFAM" id="SSF47413">
    <property type="entry name" value="lambda repressor-like DNA-binding domains"/>
    <property type="match status" value="1"/>
</dbReference>
<dbReference type="GO" id="GO:0003677">
    <property type="term" value="F:DNA binding"/>
    <property type="evidence" value="ECO:0007669"/>
    <property type="project" value="UniProtKB-KW"/>
</dbReference>
<dbReference type="CDD" id="cd06267">
    <property type="entry name" value="PBP1_LacI_sugar_binding-like"/>
    <property type="match status" value="1"/>
</dbReference>
<keyword evidence="2 5" id="KW-0238">DNA-binding</keyword>
<reference evidence="5 6" key="1">
    <citation type="submission" date="2021-03" db="EMBL/GenBank/DDBJ databases">
        <title>Genomic Encyclopedia of Type Strains, Phase IV (KMG-IV): sequencing the most valuable type-strain genomes for metagenomic binning, comparative biology and taxonomic classification.</title>
        <authorList>
            <person name="Goeker M."/>
        </authorList>
    </citation>
    <scope>NUCLEOTIDE SEQUENCE [LARGE SCALE GENOMIC DNA]</scope>
    <source>
        <strain evidence="5 6">DSM 26048</strain>
    </source>
</reference>
<dbReference type="SMART" id="SM00354">
    <property type="entry name" value="HTH_LACI"/>
    <property type="match status" value="1"/>
</dbReference>
<dbReference type="InterPro" id="IPR046335">
    <property type="entry name" value="LacI/GalR-like_sensor"/>
</dbReference>
<name>A0ABS4ILU1_9BACL</name>
<evidence type="ECO:0000256" key="1">
    <source>
        <dbReference type="ARBA" id="ARBA00023015"/>
    </source>
</evidence>
<evidence type="ECO:0000313" key="5">
    <source>
        <dbReference type="EMBL" id="MBP1988537.1"/>
    </source>
</evidence>
<dbReference type="EMBL" id="JAGGLB010000001">
    <property type="protein sequence ID" value="MBP1988537.1"/>
    <property type="molecule type" value="Genomic_DNA"/>
</dbReference>
<protein>
    <submittedName>
        <fullName evidence="5">DNA-binding LacI/PurR family transcriptional regulator</fullName>
    </submittedName>
</protein>
<dbReference type="PANTHER" id="PTHR30146">
    <property type="entry name" value="LACI-RELATED TRANSCRIPTIONAL REPRESSOR"/>
    <property type="match status" value="1"/>
</dbReference>
<dbReference type="CDD" id="cd01392">
    <property type="entry name" value="HTH_LacI"/>
    <property type="match status" value="1"/>
</dbReference>
<dbReference type="Proteomes" id="UP001519287">
    <property type="component" value="Unassembled WGS sequence"/>
</dbReference>
<evidence type="ECO:0000256" key="2">
    <source>
        <dbReference type="ARBA" id="ARBA00023125"/>
    </source>
</evidence>
<evidence type="ECO:0000259" key="4">
    <source>
        <dbReference type="PROSITE" id="PS50932"/>
    </source>
</evidence>
<dbReference type="Pfam" id="PF00356">
    <property type="entry name" value="LacI"/>
    <property type="match status" value="1"/>
</dbReference>
<dbReference type="Gene3D" id="3.40.50.2300">
    <property type="match status" value="2"/>
</dbReference>
<dbReference type="InterPro" id="IPR028082">
    <property type="entry name" value="Peripla_BP_I"/>
</dbReference>
<dbReference type="Pfam" id="PF13377">
    <property type="entry name" value="Peripla_BP_3"/>
    <property type="match status" value="1"/>
</dbReference>
<accession>A0ABS4ILU1</accession>
<gene>
    <name evidence="5" type="ORF">J2Z66_000132</name>
</gene>
<keyword evidence="1" id="KW-0805">Transcription regulation</keyword>